<evidence type="ECO:0000313" key="7">
    <source>
        <dbReference type="Proteomes" id="UP001153712"/>
    </source>
</evidence>
<dbReference type="InterPro" id="IPR013783">
    <property type="entry name" value="Ig-like_fold"/>
</dbReference>
<dbReference type="PANTHER" id="PTHR21261:SF17">
    <property type="entry name" value="BEAT VI"/>
    <property type="match status" value="1"/>
</dbReference>
<dbReference type="PANTHER" id="PTHR21261">
    <property type="entry name" value="BEAT PROTEIN"/>
    <property type="match status" value="1"/>
</dbReference>
<dbReference type="InterPro" id="IPR013162">
    <property type="entry name" value="CD80_C2-set"/>
</dbReference>
<keyword evidence="4" id="KW-0732">Signal</keyword>
<feature type="chain" id="PRO_5040183125" description="Ig-like domain-containing protein" evidence="4">
    <location>
        <begin position="20"/>
        <end position="285"/>
    </location>
</feature>
<protein>
    <recommendedName>
        <fullName evidence="5">Ig-like domain-containing protein</fullName>
    </recommendedName>
</protein>
<name>A0A9N9TLK4_PHYSR</name>
<dbReference type="InterPro" id="IPR003599">
    <property type="entry name" value="Ig_sub"/>
</dbReference>
<dbReference type="PROSITE" id="PS50835">
    <property type="entry name" value="IG_LIKE"/>
    <property type="match status" value="2"/>
</dbReference>
<dbReference type="AlphaFoldDB" id="A0A9N9TLK4"/>
<feature type="domain" description="Ig-like" evidence="5">
    <location>
        <begin position="34"/>
        <end position="124"/>
    </location>
</feature>
<keyword evidence="2" id="KW-0472">Membrane</keyword>
<accession>A0A9N9TLK4</accession>
<dbReference type="GO" id="GO:0016020">
    <property type="term" value="C:membrane"/>
    <property type="evidence" value="ECO:0007669"/>
    <property type="project" value="UniProtKB-SubCell"/>
</dbReference>
<evidence type="ECO:0000256" key="4">
    <source>
        <dbReference type="SAM" id="SignalP"/>
    </source>
</evidence>
<evidence type="ECO:0000313" key="6">
    <source>
        <dbReference type="EMBL" id="CAG9857617.1"/>
    </source>
</evidence>
<dbReference type="Proteomes" id="UP001153712">
    <property type="component" value="Chromosome 14"/>
</dbReference>
<dbReference type="Pfam" id="PF08205">
    <property type="entry name" value="C2-set_2"/>
    <property type="match status" value="1"/>
</dbReference>
<dbReference type="Gene3D" id="2.60.40.10">
    <property type="entry name" value="Immunoglobulins"/>
    <property type="match status" value="2"/>
</dbReference>
<organism evidence="6 7">
    <name type="scientific">Phyllotreta striolata</name>
    <name type="common">Striped flea beetle</name>
    <name type="synonym">Crioceris striolata</name>
    <dbReference type="NCBI Taxonomy" id="444603"/>
    <lineage>
        <taxon>Eukaryota</taxon>
        <taxon>Metazoa</taxon>
        <taxon>Ecdysozoa</taxon>
        <taxon>Arthropoda</taxon>
        <taxon>Hexapoda</taxon>
        <taxon>Insecta</taxon>
        <taxon>Pterygota</taxon>
        <taxon>Neoptera</taxon>
        <taxon>Endopterygota</taxon>
        <taxon>Coleoptera</taxon>
        <taxon>Polyphaga</taxon>
        <taxon>Cucujiformia</taxon>
        <taxon>Chrysomeloidea</taxon>
        <taxon>Chrysomelidae</taxon>
        <taxon>Galerucinae</taxon>
        <taxon>Alticini</taxon>
        <taxon>Phyllotreta</taxon>
    </lineage>
</organism>
<evidence type="ECO:0000256" key="2">
    <source>
        <dbReference type="ARBA" id="ARBA00023136"/>
    </source>
</evidence>
<evidence type="ECO:0000259" key="5">
    <source>
        <dbReference type="PROSITE" id="PS50835"/>
    </source>
</evidence>
<dbReference type="OrthoDB" id="6351205at2759"/>
<dbReference type="InterPro" id="IPR036179">
    <property type="entry name" value="Ig-like_dom_sf"/>
</dbReference>
<evidence type="ECO:0000256" key="3">
    <source>
        <dbReference type="ARBA" id="ARBA00023157"/>
    </source>
</evidence>
<dbReference type="FunFam" id="2.60.40.10:FF:000437">
    <property type="entry name" value="Beat-IIIc, isoform A"/>
    <property type="match status" value="1"/>
</dbReference>
<dbReference type="InterPro" id="IPR007110">
    <property type="entry name" value="Ig-like_dom"/>
</dbReference>
<proteinExistence type="predicted"/>
<keyword evidence="7" id="KW-1185">Reference proteome</keyword>
<evidence type="ECO:0000256" key="1">
    <source>
        <dbReference type="ARBA" id="ARBA00004167"/>
    </source>
</evidence>
<feature type="signal peptide" evidence="4">
    <location>
        <begin position="1"/>
        <end position="19"/>
    </location>
</feature>
<reference evidence="6" key="1">
    <citation type="submission" date="2022-01" db="EMBL/GenBank/DDBJ databases">
        <authorList>
            <person name="King R."/>
        </authorList>
    </citation>
    <scope>NUCLEOTIDE SEQUENCE</scope>
</reference>
<keyword evidence="3" id="KW-1015">Disulfide bond</keyword>
<sequence length="285" mass="31657">MLSGLLVLFSGLVVYDVAALRDMRFRAPEAAKTGDAVTLECDYDLESAALYAIKWYRNEVEFYRFVPKESPPWQTYVVPHVDVDVSRSNSRHVTLRNVERATAGKFKCEVSADAPLFHTDMKTADLIVADVPEDGPVLRTEGHKVTPGETIRANCTTPGSYPRMNVTWYFNNVKVRPNDADVRLIDDVVRFDALPGLETVRSSVSVTATPALFVDGKLAVRCKATLFALYEASKETDVLEAAPQLALMIHPSTASEAHGFRVPSRIMFIVMLHTSVILLFRHTPG</sequence>
<comment type="subcellular location">
    <subcellularLocation>
        <location evidence="1">Membrane</location>
        <topology evidence="1">Single-pass membrane protein</topology>
    </subcellularLocation>
</comment>
<dbReference type="EMBL" id="OU900107">
    <property type="protein sequence ID" value="CAG9857617.1"/>
    <property type="molecule type" value="Genomic_DNA"/>
</dbReference>
<feature type="domain" description="Ig-like" evidence="5">
    <location>
        <begin position="132"/>
        <end position="239"/>
    </location>
</feature>
<dbReference type="SUPFAM" id="SSF48726">
    <property type="entry name" value="Immunoglobulin"/>
    <property type="match status" value="2"/>
</dbReference>
<gene>
    <name evidence="6" type="ORF">PHYEVI_LOCUS4020</name>
</gene>
<dbReference type="SMART" id="SM00409">
    <property type="entry name" value="IG"/>
    <property type="match status" value="1"/>
</dbReference>